<dbReference type="Gene3D" id="1.10.1660.10">
    <property type="match status" value="1"/>
</dbReference>
<dbReference type="Pfam" id="PF13411">
    <property type="entry name" value="MerR_1"/>
    <property type="match status" value="1"/>
</dbReference>
<dbReference type="InterPro" id="IPR047057">
    <property type="entry name" value="MerR_fam"/>
</dbReference>
<dbReference type="PANTHER" id="PTHR30204">
    <property type="entry name" value="REDOX-CYCLING DRUG-SENSING TRANSCRIPTIONAL ACTIVATOR SOXR"/>
    <property type="match status" value="1"/>
</dbReference>
<evidence type="ECO:0000256" key="2">
    <source>
        <dbReference type="ARBA" id="ARBA00023015"/>
    </source>
</evidence>
<dbReference type="SUPFAM" id="SSF46955">
    <property type="entry name" value="Putative DNA-binding domain"/>
    <property type="match status" value="1"/>
</dbReference>
<dbReference type="PROSITE" id="PS00552">
    <property type="entry name" value="HTH_MERR_1"/>
    <property type="match status" value="1"/>
</dbReference>
<dbReference type="GO" id="GO:0003677">
    <property type="term" value="F:DNA binding"/>
    <property type="evidence" value="ECO:0007669"/>
    <property type="project" value="UniProtKB-KW"/>
</dbReference>
<evidence type="ECO:0000256" key="3">
    <source>
        <dbReference type="ARBA" id="ARBA00023125"/>
    </source>
</evidence>
<organism evidence="6 7">
    <name type="scientific">Yersinia kristensenii</name>
    <dbReference type="NCBI Taxonomy" id="28152"/>
    <lineage>
        <taxon>Bacteria</taxon>
        <taxon>Pseudomonadati</taxon>
        <taxon>Pseudomonadota</taxon>
        <taxon>Gammaproteobacteria</taxon>
        <taxon>Enterobacterales</taxon>
        <taxon>Yersiniaceae</taxon>
        <taxon>Yersinia</taxon>
    </lineage>
</organism>
<keyword evidence="2" id="KW-0805">Transcription regulation</keyword>
<evidence type="ECO:0000259" key="5">
    <source>
        <dbReference type="PROSITE" id="PS50937"/>
    </source>
</evidence>
<accession>A0A0T9LNF1</accession>
<dbReference type="PROSITE" id="PS50937">
    <property type="entry name" value="HTH_MERR_2"/>
    <property type="match status" value="1"/>
</dbReference>
<dbReference type="SMART" id="SM00422">
    <property type="entry name" value="HTH_MERR"/>
    <property type="match status" value="1"/>
</dbReference>
<keyword evidence="4" id="KW-0804">Transcription</keyword>
<sequence>MKLSKKLASIQHIKRRIVLNFNNTVRVYMKIGELARCTGLSERMLRYYEHEGLLEPARSESGYRDYSHADAQAAYRIRMLVVAGFKIETIRIILPCMLDNQSHFAPCKKVQEALKKEVEKLDKKLSELTKSRAIIAGILERVEMESSTWVDPSA</sequence>
<gene>
    <name evidence="6" type="primary">zntR_2</name>
    <name evidence="6" type="ORF">ERS008491_03044</name>
</gene>
<dbReference type="PRINTS" id="PR00040">
    <property type="entry name" value="HTHMERR"/>
</dbReference>
<evidence type="ECO:0000256" key="1">
    <source>
        <dbReference type="ARBA" id="ARBA00022491"/>
    </source>
</evidence>
<evidence type="ECO:0000313" key="7">
    <source>
        <dbReference type="Proteomes" id="UP000045824"/>
    </source>
</evidence>
<dbReference type="AlphaFoldDB" id="A0A0T9LNF1"/>
<dbReference type="Proteomes" id="UP000045824">
    <property type="component" value="Unassembled WGS sequence"/>
</dbReference>
<dbReference type="InterPro" id="IPR009061">
    <property type="entry name" value="DNA-bd_dom_put_sf"/>
</dbReference>
<reference evidence="6 7" key="1">
    <citation type="submission" date="2015-03" db="EMBL/GenBank/DDBJ databases">
        <authorList>
            <person name="Murphy D."/>
        </authorList>
    </citation>
    <scope>NUCLEOTIDE SEQUENCE [LARGE SCALE GENOMIC DNA]</scope>
    <source>
        <strain evidence="6 7">FCF326</strain>
    </source>
</reference>
<feature type="domain" description="HTH merR-type" evidence="5">
    <location>
        <begin position="28"/>
        <end position="96"/>
    </location>
</feature>
<proteinExistence type="predicted"/>
<name>A0A0T9LNF1_YERKR</name>
<protein>
    <submittedName>
        <fullName evidence="6">Zinc-responsive transcriptional regulator</fullName>
    </submittedName>
</protein>
<dbReference type="GO" id="GO:0003700">
    <property type="term" value="F:DNA-binding transcription factor activity"/>
    <property type="evidence" value="ECO:0007669"/>
    <property type="project" value="InterPro"/>
</dbReference>
<dbReference type="EMBL" id="CPYI01000013">
    <property type="protein sequence ID" value="CNF09874.1"/>
    <property type="molecule type" value="Genomic_DNA"/>
</dbReference>
<keyword evidence="1" id="KW-0678">Repressor</keyword>
<evidence type="ECO:0000313" key="6">
    <source>
        <dbReference type="EMBL" id="CNF09874.1"/>
    </source>
</evidence>
<dbReference type="PANTHER" id="PTHR30204:SF69">
    <property type="entry name" value="MERR-FAMILY TRANSCRIPTIONAL REGULATOR"/>
    <property type="match status" value="1"/>
</dbReference>
<evidence type="ECO:0000256" key="4">
    <source>
        <dbReference type="ARBA" id="ARBA00023163"/>
    </source>
</evidence>
<dbReference type="InterPro" id="IPR000551">
    <property type="entry name" value="MerR-type_HTH_dom"/>
</dbReference>
<keyword evidence="3" id="KW-0238">DNA-binding</keyword>